<reference evidence="4 6" key="2">
    <citation type="submission" date="2023-10" db="EMBL/GenBank/DDBJ databases">
        <title>To unveil natural product biosynthetic capacity in Pseudoalteromonas.</title>
        <authorList>
            <person name="Wang J."/>
        </authorList>
    </citation>
    <scope>NUCLEOTIDE SEQUENCE [LARGE SCALE GENOMIC DNA]</scope>
    <source>
        <strain evidence="4 6">DSM 15914</strain>
    </source>
</reference>
<dbReference type="Pfam" id="PF01973">
    <property type="entry name" value="MptE-like"/>
    <property type="match status" value="1"/>
</dbReference>
<name>A0A8I2GXT8_9GAMM</name>
<dbReference type="RefSeq" id="WP_193521543.1">
    <property type="nucleotide sequence ID" value="NZ_CBCSDF010000002.1"/>
</dbReference>
<dbReference type="PANTHER" id="PTHR41786:SF1">
    <property type="entry name" value="6-HYDROXYMETHYLPTERIN DIPHOSPHOKINASE MPTE-LIKE DOMAIN-CONTAINING PROTEIN"/>
    <property type="match status" value="1"/>
</dbReference>
<organism evidence="3 5">
    <name type="scientific">Pseudoalteromonas maricaloris</name>
    <dbReference type="NCBI Taxonomy" id="184924"/>
    <lineage>
        <taxon>Bacteria</taxon>
        <taxon>Pseudomonadati</taxon>
        <taxon>Pseudomonadota</taxon>
        <taxon>Gammaproteobacteria</taxon>
        <taxon>Alteromonadales</taxon>
        <taxon>Pseudoalteromonadaceae</taxon>
        <taxon>Pseudoalteromonas</taxon>
    </lineage>
</organism>
<dbReference type="Proteomes" id="UP000646877">
    <property type="component" value="Unassembled WGS sequence"/>
</dbReference>
<protein>
    <submittedName>
        <fullName evidence="4">6-hydroxymethylpterin diphosphokinase MptE-like protein</fullName>
    </submittedName>
    <submittedName>
        <fullName evidence="3">Motility associated factor glycosyltransferase family protein</fullName>
    </submittedName>
</protein>
<dbReference type="InterPro" id="IPR002826">
    <property type="entry name" value="MptE-like"/>
</dbReference>
<proteinExistence type="predicted"/>
<evidence type="ECO:0000313" key="5">
    <source>
        <dbReference type="Proteomes" id="UP000646877"/>
    </source>
</evidence>
<gene>
    <name evidence="3" type="ORF">F9Y85_04670</name>
    <name evidence="4" type="ORF">R5H13_06400</name>
</gene>
<evidence type="ECO:0000313" key="4">
    <source>
        <dbReference type="EMBL" id="WOX29892.1"/>
    </source>
</evidence>
<accession>A0A8I2GXT8</accession>
<evidence type="ECO:0000313" key="3">
    <source>
        <dbReference type="EMBL" id="NLR20622.1"/>
    </source>
</evidence>
<feature type="domain" description="Glycosyltransferase Maf N-terminal" evidence="2">
    <location>
        <begin position="35"/>
        <end position="268"/>
    </location>
</feature>
<dbReference type="EMBL" id="CP137578">
    <property type="protein sequence ID" value="WOX29892.1"/>
    <property type="molecule type" value="Genomic_DNA"/>
</dbReference>
<dbReference type="InterPro" id="IPR045376">
    <property type="entry name" value="Maf_N"/>
</dbReference>
<keyword evidence="3" id="KW-0808">Transferase</keyword>
<dbReference type="EMBL" id="WEIA01000002">
    <property type="protein sequence ID" value="NLR20622.1"/>
    <property type="molecule type" value="Genomic_DNA"/>
</dbReference>
<sequence length="692" mass="78929">MDPIKSQLETLEVKLKAVEEQALREELFIEAANLKFERNLKAFKSHFPEIYEKYLTYEPNSLFNLFVNPNGSANIIDYKTGVPMYSEDPVSQIQKQTQKNIENPILGRLDHSGVAFVENGDIEFLHVELMRNLGEIFVETKSNLAPFKKLGSAVPNKMIFGIGLGYHLEDVIDACKAGYVNIFEPNEDYFFASLFVSDWVSILEKIEAQGAYLYLGVGVTEHEIYEKVYSRSREISVASVCHSWFYQHYPSVEVNKWIAEFKKNYHQFFAGFGFFDDAMIGIANSLGNVKNNCNFMFSANEQQDKALLHDIPAVVVANGPSLDANIEPLKRIQDKVIIFACNSATTALIKHGIIPDFHVALERTKSTYYFLKQHIPESMRKDLNLLVTNVMHPDVAGLFGWAGMALKPGESGTQMLQLSHYRNENKVLRSLSFSNPLVGNTALSYACHLGFKDIYLFGVDNGYIDPEHHHSKASFYYSEEGETVIEPTKIGGQVRIPGNFCETVLSDEFMYVGNCQMERILESFLKENVNCYNCNNGAKIKHSIPLESKDILLPERGVDKHQVVEHIKTNLFAAKADIASMEKLLCEEEFEQLCGTMVELLEEEFDCRESAQEILLKSLRYLYSFRNSADHLGLYQLLEGEALYTSSILISILHNFGDDYEVVPYFRKALKAWVDFLKQCPEYYRQRNRLCQ</sequence>
<dbReference type="AlphaFoldDB" id="A0A8I2GXT8"/>
<keyword evidence="6" id="KW-1185">Reference proteome</keyword>
<reference evidence="3" key="1">
    <citation type="submission" date="2019-10" db="EMBL/GenBank/DDBJ databases">
        <authorList>
            <person name="Paulsen S."/>
        </authorList>
    </citation>
    <scope>NUCLEOTIDE SEQUENCE</scope>
    <source>
        <strain evidence="3">LMG 19692</strain>
    </source>
</reference>
<evidence type="ECO:0000259" key="1">
    <source>
        <dbReference type="Pfam" id="PF01973"/>
    </source>
</evidence>
<dbReference type="GO" id="GO:0016740">
    <property type="term" value="F:transferase activity"/>
    <property type="evidence" value="ECO:0007669"/>
    <property type="project" value="UniProtKB-KW"/>
</dbReference>
<dbReference type="Gene3D" id="3.90.1480.10">
    <property type="entry name" value="Alpha-2,3-sialyltransferase"/>
    <property type="match status" value="1"/>
</dbReference>
<evidence type="ECO:0000259" key="2">
    <source>
        <dbReference type="Pfam" id="PF20157"/>
    </source>
</evidence>
<dbReference type="Proteomes" id="UP001304419">
    <property type="component" value="Chromosome 1"/>
</dbReference>
<evidence type="ECO:0000313" key="6">
    <source>
        <dbReference type="Proteomes" id="UP001304419"/>
    </source>
</evidence>
<dbReference type="PANTHER" id="PTHR41786">
    <property type="entry name" value="MOTILITY ACCESSORY FACTOR MAF"/>
    <property type="match status" value="1"/>
</dbReference>
<feature type="domain" description="6-hydroxymethylpterin diphosphokinase MptE-like" evidence="1">
    <location>
        <begin position="285"/>
        <end position="464"/>
    </location>
</feature>
<dbReference type="Pfam" id="PF20157">
    <property type="entry name" value="Maf_flag10_N"/>
    <property type="match status" value="1"/>
</dbReference>